<organism evidence="7 8">
    <name type="scientific">Candidatus Falkowbacteria bacterium RIFOXYD2_FULL_34_120</name>
    <dbReference type="NCBI Taxonomy" id="1798007"/>
    <lineage>
        <taxon>Bacteria</taxon>
        <taxon>Candidatus Falkowiibacteriota</taxon>
    </lineage>
</organism>
<dbReference type="InterPro" id="IPR023404">
    <property type="entry name" value="rSAM_horseshoe"/>
</dbReference>
<comment type="caution">
    <text evidence="7">The sequence shown here is derived from an EMBL/GenBank/DDBJ whole genome shotgun (WGS) entry which is preliminary data.</text>
</comment>
<dbReference type="GO" id="GO:0051539">
    <property type="term" value="F:4 iron, 4 sulfur cluster binding"/>
    <property type="evidence" value="ECO:0007669"/>
    <property type="project" value="UniProtKB-KW"/>
</dbReference>
<dbReference type="InterPro" id="IPR034466">
    <property type="entry name" value="Methyltransferase_Class_B"/>
</dbReference>
<gene>
    <name evidence="7" type="ORF">A2531_06265</name>
</gene>
<dbReference type="InterPro" id="IPR006638">
    <property type="entry name" value="Elp3/MiaA/NifB-like_rSAM"/>
</dbReference>
<dbReference type="GO" id="GO:0003824">
    <property type="term" value="F:catalytic activity"/>
    <property type="evidence" value="ECO:0007669"/>
    <property type="project" value="InterPro"/>
</dbReference>
<evidence type="ECO:0000256" key="1">
    <source>
        <dbReference type="ARBA" id="ARBA00001966"/>
    </source>
</evidence>
<dbReference type="Gene3D" id="3.80.30.20">
    <property type="entry name" value="tm_1862 like domain"/>
    <property type="match status" value="1"/>
</dbReference>
<protein>
    <recommendedName>
        <fullName evidence="6">Radical SAM core domain-containing protein</fullName>
    </recommendedName>
</protein>
<keyword evidence="4" id="KW-0408">Iron</keyword>
<dbReference type="GO" id="GO:0005829">
    <property type="term" value="C:cytosol"/>
    <property type="evidence" value="ECO:0007669"/>
    <property type="project" value="TreeGrafter"/>
</dbReference>
<dbReference type="InterPro" id="IPR058240">
    <property type="entry name" value="rSAM_sf"/>
</dbReference>
<keyword evidence="5" id="KW-0411">Iron-sulfur</keyword>
<feature type="domain" description="Radical SAM core" evidence="6">
    <location>
        <begin position="192"/>
        <end position="417"/>
    </location>
</feature>
<evidence type="ECO:0000256" key="5">
    <source>
        <dbReference type="ARBA" id="ARBA00023014"/>
    </source>
</evidence>
<dbReference type="Proteomes" id="UP000177579">
    <property type="component" value="Unassembled WGS sequence"/>
</dbReference>
<keyword evidence="3" id="KW-0479">Metal-binding</keyword>
<evidence type="ECO:0000313" key="7">
    <source>
        <dbReference type="EMBL" id="OGF41615.1"/>
    </source>
</evidence>
<dbReference type="EMBL" id="MFGO01000007">
    <property type="protein sequence ID" value="OGF41615.1"/>
    <property type="molecule type" value="Genomic_DNA"/>
</dbReference>
<dbReference type="PANTHER" id="PTHR43409:SF16">
    <property type="entry name" value="SLR0320 PROTEIN"/>
    <property type="match status" value="1"/>
</dbReference>
<dbReference type="SFLD" id="SFLDG01123">
    <property type="entry name" value="methyltransferase_(Class_B)"/>
    <property type="match status" value="1"/>
</dbReference>
<dbReference type="SUPFAM" id="SSF102114">
    <property type="entry name" value="Radical SAM enzymes"/>
    <property type="match status" value="1"/>
</dbReference>
<dbReference type="PROSITE" id="PS51918">
    <property type="entry name" value="RADICAL_SAM"/>
    <property type="match status" value="1"/>
</dbReference>
<dbReference type="Pfam" id="PF04055">
    <property type="entry name" value="Radical_SAM"/>
    <property type="match status" value="1"/>
</dbReference>
<proteinExistence type="predicted"/>
<evidence type="ECO:0000259" key="6">
    <source>
        <dbReference type="PROSITE" id="PS51918"/>
    </source>
</evidence>
<dbReference type="SMART" id="SM00729">
    <property type="entry name" value="Elp3"/>
    <property type="match status" value="1"/>
</dbReference>
<dbReference type="InterPro" id="IPR051198">
    <property type="entry name" value="BchE-like"/>
</dbReference>
<evidence type="ECO:0000256" key="3">
    <source>
        <dbReference type="ARBA" id="ARBA00022723"/>
    </source>
</evidence>
<accession>A0A1F5TRP8</accession>
<dbReference type="PANTHER" id="PTHR43409">
    <property type="entry name" value="ANAEROBIC MAGNESIUM-PROTOPORPHYRIN IX MONOMETHYL ESTER CYCLASE-RELATED"/>
    <property type="match status" value="1"/>
</dbReference>
<reference evidence="7 8" key="1">
    <citation type="journal article" date="2016" name="Nat. Commun.">
        <title>Thousands of microbial genomes shed light on interconnected biogeochemical processes in an aquifer system.</title>
        <authorList>
            <person name="Anantharaman K."/>
            <person name="Brown C.T."/>
            <person name="Hug L.A."/>
            <person name="Sharon I."/>
            <person name="Castelle C.J."/>
            <person name="Probst A.J."/>
            <person name="Thomas B.C."/>
            <person name="Singh A."/>
            <person name="Wilkins M.J."/>
            <person name="Karaoz U."/>
            <person name="Brodie E.L."/>
            <person name="Williams K.H."/>
            <person name="Hubbard S.S."/>
            <person name="Banfield J.F."/>
        </authorList>
    </citation>
    <scope>NUCLEOTIDE SEQUENCE [LARGE SCALE GENOMIC DNA]</scope>
</reference>
<dbReference type="GO" id="GO:0046872">
    <property type="term" value="F:metal ion binding"/>
    <property type="evidence" value="ECO:0007669"/>
    <property type="project" value="UniProtKB-KW"/>
</dbReference>
<evidence type="ECO:0000256" key="2">
    <source>
        <dbReference type="ARBA" id="ARBA00022691"/>
    </source>
</evidence>
<comment type="cofactor">
    <cofactor evidence="1">
        <name>[4Fe-4S] cluster</name>
        <dbReference type="ChEBI" id="CHEBI:49883"/>
    </cofactor>
</comment>
<dbReference type="CDD" id="cd01335">
    <property type="entry name" value="Radical_SAM"/>
    <property type="match status" value="1"/>
</dbReference>
<dbReference type="InterPro" id="IPR007197">
    <property type="entry name" value="rSAM"/>
</dbReference>
<dbReference type="AlphaFoldDB" id="A0A1F5TRP8"/>
<dbReference type="SFLD" id="SFLDG01082">
    <property type="entry name" value="B12-binding_domain_containing"/>
    <property type="match status" value="1"/>
</dbReference>
<name>A0A1F5TRP8_9BACT</name>
<keyword evidence="2" id="KW-0949">S-adenosyl-L-methionine</keyword>
<dbReference type="SFLD" id="SFLDS00029">
    <property type="entry name" value="Radical_SAM"/>
    <property type="match status" value="1"/>
</dbReference>
<evidence type="ECO:0000256" key="4">
    <source>
        <dbReference type="ARBA" id="ARBA00023004"/>
    </source>
</evidence>
<evidence type="ECO:0000313" key="8">
    <source>
        <dbReference type="Proteomes" id="UP000177579"/>
    </source>
</evidence>
<sequence>MENRKYKIAIINVKNNKHNMAMNKDLNGGFGTMDSYSETFFEKIISFYKKKSIKLPIISLAYLMGIFKEINVDAEYYEISDPLIRDDFDVILIYGSIVDFRNEKEIAESLKKLYPGAKVGFIGPFPSVMPELFDSLDFVIKGSFEKFFLHDFVSPAQLKGIVNIKESINMNDLPHPELDGFPISEYGYSPAITAKPFFALQASVGCPFSCSYYCVYGAFQGQKVITRSPKKVVGDIEYLVDKYNIKGIQFRDPVFGIEKGYIEEFCRELQKNKINIKWGIETRIDLLDKEKIKMMFSTGLRNINIGIETVDREIAKKNKRILININKQEEIIKYCKKIGIKISAFYLFGYEDDTRETMKQTLEYAKKLNTFLARFAICTPYPGTDFYEDLKKEDRLMTYDFEAYTQFNPVIKHKNLANSEIKRMLSQAFKEYYFRLSYILTMIIWKIREFWL</sequence>